<dbReference type="HOGENOM" id="CLU_085951_6_4_5"/>
<name>A0A017HBU7_9RHOB</name>
<dbReference type="Gene3D" id="1.10.3230.30">
    <property type="entry name" value="Phage gp6-like head-tail connector protein"/>
    <property type="match status" value="1"/>
</dbReference>
<sequence>MAIITPPEAMLYAHVDHDEEYDLIVGLVDAAQAHIERLLGFRIEETYGGEDQDPVPEDLKLAVNLLAAWWFDNRTAADEARREVPFGVREIVNEHREFTF</sequence>
<dbReference type="RefSeq" id="WP_037284399.1">
    <property type="nucleotide sequence ID" value="NZ_KK088637.1"/>
</dbReference>
<dbReference type="NCBIfam" id="TIGR01560">
    <property type="entry name" value="put_DNA_pack"/>
    <property type="match status" value="1"/>
</dbReference>
<dbReference type="EMBL" id="AOSK01000136">
    <property type="protein sequence ID" value="EYD71593.1"/>
    <property type="molecule type" value="Genomic_DNA"/>
</dbReference>
<reference evidence="1" key="1">
    <citation type="submission" date="2013-02" db="EMBL/GenBank/DDBJ databases">
        <authorList>
            <person name="Fiebig A."/>
            <person name="Goeker M."/>
            <person name="Klenk H.-P.P."/>
        </authorList>
    </citation>
    <scope>NUCLEOTIDE SEQUENCE [LARGE SCALE GENOMIC DNA]</scope>
    <source>
        <strain evidence="1">DSM 19309</strain>
    </source>
</reference>
<dbReference type="AlphaFoldDB" id="A0A017HBU7"/>
<dbReference type="InterPro" id="IPR006450">
    <property type="entry name" value="Phage_HK97_gp6-like"/>
</dbReference>
<dbReference type="PATRIC" id="fig|442562.3.peg.4915"/>
<dbReference type="OrthoDB" id="7307102at2"/>
<gene>
    <name evidence="1" type="ORF">Rumeso_04994</name>
</gene>
<accession>A0A017HBU7</accession>
<keyword evidence="2" id="KW-1185">Reference proteome</keyword>
<proteinExistence type="predicted"/>
<dbReference type="InterPro" id="IPR021146">
    <property type="entry name" value="Phage_gp6-like_head-tail"/>
</dbReference>
<evidence type="ECO:0008006" key="3">
    <source>
        <dbReference type="Google" id="ProtNLM"/>
    </source>
</evidence>
<dbReference type="STRING" id="442562.Rumeso_04994"/>
<evidence type="ECO:0000313" key="1">
    <source>
        <dbReference type="EMBL" id="EYD71593.1"/>
    </source>
</evidence>
<organism evidence="1 2">
    <name type="scientific">Rubellimicrobium mesophilum DSM 19309</name>
    <dbReference type="NCBI Taxonomy" id="442562"/>
    <lineage>
        <taxon>Bacteria</taxon>
        <taxon>Pseudomonadati</taxon>
        <taxon>Pseudomonadota</taxon>
        <taxon>Alphaproteobacteria</taxon>
        <taxon>Rhodobacterales</taxon>
        <taxon>Roseobacteraceae</taxon>
        <taxon>Rubellimicrobium</taxon>
    </lineage>
</organism>
<comment type="caution">
    <text evidence="1">The sequence shown here is derived from an EMBL/GenBank/DDBJ whole genome shotgun (WGS) entry which is preliminary data.</text>
</comment>
<evidence type="ECO:0000313" key="2">
    <source>
        <dbReference type="Proteomes" id="UP000019666"/>
    </source>
</evidence>
<dbReference type="Proteomes" id="UP000019666">
    <property type="component" value="Unassembled WGS sequence"/>
</dbReference>
<dbReference type="CDD" id="cd08054">
    <property type="entry name" value="gp6"/>
    <property type="match status" value="1"/>
</dbReference>
<protein>
    <recommendedName>
        <fullName evidence="3">Phage gp6-like head-tail connector protein</fullName>
    </recommendedName>
</protein>
<dbReference type="Pfam" id="PF05135">
    <property type="entry name" value="Phage_connect_1"/>
    <property type="match status" value="1"/>
</dbReference>